<keyword evidence="8" id="KW-1185">Reference proteome</keyword>
<dbReference type="Pfam" id="PF01565">
    <property type="entry name" value="FAD_binding_4"/>
    <property type="match status" value="1"/>
</dbReference>
<dbReference type="InterPro" id="IPR016169">
    <property type="entry name" value="FAD-bd_PCMH_sub2"/>
</dbReference>
<dbReference type="RefSeq" id="WP_255923649.1">
    <property type="nucleotide sequence ID" value="NZ_JANFNG010000038.1"/>
</dbReference>
<dbReference type="InterPro" id="IPR016166">
    <property type="entry name" value="FAD-bd_PCMH"/>
</dbReference>
<organism evidence="7 8">
    <name type="scientific">Streptomyces humicola</name>
    <dbReference type="NCBI Taxonomy" id="2953240"/>
    <lineage>
        <taxon>Bacteria</taxon>
        <taxon>Bacillati</taxon>
        <taxon>Actinomycetota</taxon>
        <taxon>Actinomycetes</taxon>
        <taxon>Kitasatosporales</taxon>
        <taxon>Streptomycetaceae</taxon>
        <taxon>Streptomyces</taxon>
    </lineage>
</organism>
<dbReference type="InterPro" id="IPR036318">
    <property type="entry name" value="FAD-bd_PCMH-like_sf"/>
</dbReference>
<dbReference type="InterPro" id="IPR006094">
    <property type="entry name" value="Oxid_FAD_bind_N"/>
</dbReference>
<dbReference type="PROSITE" id="PS51318">
    <property type="entry name" value="TAT"/>
    <property type="match status" value="1"/>
</dbReference>
<comment type="caution">
    <text evidence="7">The sequence shown here is derived from an EMBL/GenBank/DDBJ whole genome shotgun (WGS) entry which is preliminary data.</text>
</comment>
<reference evidence="7" key="1">
    <citation type="submission" date="2022-06" db="EMBL/GenBank/DDBJ databases">
        <title>Draft genome sequence of Streptomyces sp. RB6PN25 isolated from peat swamp forest in Thailand.</title>
        <authorList>
            <person name="Duangmal K."/>
            <person name="Klaysubun C."/>
        </authorList>
    </citation>
    <scope>NUCLEOTIDE SEQUENCE</scope>
    <source>
        <strain evidence="7">RB6PN25</strain>
    </source>
</reference>
<evidence type="ECO:0000259" key="6">
    <source>
        <dbReference type="PROSITE" id="PS51387"/>
    </source>
</evidence>
<dbReference type="InterPro" id="IPR006311">
    <property type="entry name" value="TAT_signal"/>
</dbReference>
<dbReference type="InterPro" id="IPR050416">
    <property type="entry name" value="FAD-linked_Oxidoreductase"/>
</dbReference>
<evidence type="ECO:0000256" key="1">
    <source>
        <dbReference type="ARBA" id="ARBA00001974"/>
    </source>
</evidence>
<gene>
    <name evidence="7" type="ORF">NGB36_29400</name>
</gene>
<sequence>MADRRTVLRGSAALATGAWLTGCASTDQQPDAPRLTTTAQARTVRPGTDWNALARGLHGPLIRPGDARYDIARRLYNTRFDGLRPAAVAYVAGTADITECLAFARRSGIPVSVRNGGHSYAGWSSGTGRLVIDVSNLAAVTTSTGSATIGAGAKLIDVYNTLGARGVTIPAGSCPTVGVSGLALGGGHGVAARAYGLTCDNLTGATLVTADGRTVTADARTNPDLFWGLRGAGCGNFGVVTELRFRTHPAPDCVTAYVTLPWSTAAAAIGAWQAWGPSQRDEIWSSLHLDCATGGAPSLSVAAFSLGSYDDLASAVDQLVFRIGGRATSVSLRRHTYLEAMNAYAGCTDRSPTQCHLPGTTPGRTPTGRLARETYTARSDFYARSLPASGAAALVAGVERLRSAGGGGAGSVALTALGGAVNRVAPTATAFVHRGSRFLAQYIASGALSNGSWLNGLYAAMRPYASGEAYQNYTDPALTDWRRAYYGAAAGRLTQLKHQWDPERLFDFPQAL</sequence>
<dbReference type="EMBL" id="JANFNG010000038">
    <property type="protein sequence ID" value="MCQ4084581.1"/>
    <property type="molecule type" value="Genomic_DNA"/>
</dbReference>
<dbReference type="PROSITE" id="PS51387">
    <property type="entry name" value="FAD_PCMH"/>
    <property type="match status" value="1"/>
</dbReference>
<keyword evidence="3" id="KW-0285">Flavoprotein</keyword>
<dbReference type="SUPFAM" id="SSF56176">
    <property type="entry name" value="FAD-binding/transporter-associated domain-like"/>
    <property type="match status" value="1"/>
</dbReference>
<dbReference type="PANTHER" id="PTHR42973:SF39">
    <property type="entry name" value="FAD-BINDING PCMH-TYPE DOMAIN-CONTAINING PROTEIN"/>
    <property type="match status" value="1"/>
</dbReference>
<dbReference type="Gene3D" id="3.40.462.20">
    <property type="match status" value="1"/>
</dbReference>
<evidence type="ECO:0000313" key="8">
    <source>
        <dbReference type="Proteomes" id="UP001057702"/>
    </source>
</evidence>
<dbReference type="InterPro" id="IPR016167">
    <property type="entry name" value="FAD-bd_PCMH_sub1"/>
</dbReference>
<proteinExistence type="inferred from homology"/>
<dbReference type="PROSITE" id="PS51257">
    <property type="entry name" value="PROKAR_LIPOPROTEIN"/>
    <property type="match status" value="1"/>
</dbReference>
<dbReference type="Proteomes" id="UP001057702">
    <property type="component" value="Unassembled WGS sequence"/>
</dbReference>
<accession>A0ABT1Q3S6</accession>
<evidence type="ECO:0000256" key="5">
    <source>
        <dbReference type="ARBA" id="ARBA00023002"/>
    </source>
</evidence>
<feature type="domain" description="FAD-binding PCMH-type" evidence="6">
    <location>
        <begin position="80"/>
        <end position="250"/>
    </location>
</feature>
<dbReference type="Gene3D" id="3.30.465.10">
    <property type="match status" value="1"/>
</dbReference>
<dbReference type="InterPro" id="IPR012951">
    <property type="entry name" value="BBE"/>
</dbReference>
<comment type="similarity">
    <text evidence="2">Belongs to the oxygen-dependent FAD-linked oxidoreductase family.</text>
</comment>
<keyword evidence="5" id="KW-0560">Oxidoreductase</keyword>
<evidence type="ECO:0000256" key="3">
    <source>
        <dbReference type="ARBA" id="ARBA00022630"/>
    </source>
</evidence>
<comment type="cofactor">
    <cofactor evidence="1">
        <name>FAD</name>
        <dbReference type="ChEBI" id="CHEBI:57692"/>
    </cofactor>
</comment>
<evidence type="ECO:0000256" key="2">
    <source>
        <dbReference type="ARBA" id="ARBA00005466"/>
    </source>
</evidence>
<evidence type="ECO:0000256" key="4">
    <source>
        <dbReference type="ARBA" id="ARBA00022827"/>
    </source>
</evidence>
<name>A0ABT1Q3S6_9ACTN</name>
<dbReference type="Gene3D" id="3.30.43.10">
    <property type="entry name" value="Uridine Diphospho-n-acetylenolpyruvylglucosamine Reductase, domain 2"/>
    <property type="match status" value="1"/>
</dbReference>
<dbReference type="PANTHER" id="PTHR42973">
    <property type="entry name" value="BINDING OXIDOREDUCTASE, PUTATIVE (AFU_ORTHOLOGUE AFUA_1G17690)-RELATED"/>
    <property type="match status" value="1"/>
</dbReference>
<evidence type="ECO:0000313" key="7">
    <source>
        <dbReference type="EMBL" id="MCQ4084581.1"/>
    </source>
</evidence>
<dbReference type="Pfam" id="PF08031">
    <property type="entry name" value="BBE"/>
    <property type="match status" value="1"/>
</dbReference>
<protein>
    <submittedName>
        <fullName evidence="7">FAD-binding oxidoreductase</fullName>
    </submittedName>
</protein>
<keyword evidence="4" id="KW-0274">FAD</keyword>